<dbReference type="InterPro" id="IPR051449">
    <property type="entry name" value="ABC-2_transporter_component"/>
</dbReference>
<comment type="caution">
    <text evidence="8">The sequence shown here is derived from an EMBL/GenBank/DDBJ whole genome shotgun (WGS) entry which is preliminary data.</text>
</comment>
<dbReference type="GO" id="GO:0005886">
    <property type="term" value="C:plasma membrane"/>
    <property type="evidence" value="ECO:0007669"/>
    <property type="project" value="UniProtKB-SubCell"/>
</dbReference>
<dbReference type="PANTHER" id="PTHR30294:SF29">
    <property type="entry name" value="MULTIDRUG ABC TRANSPORTER PERMEASE YBHS-RELATED"/>
    <property type="match status" value="1"/>
</dbReference>
<feature type="transmembrane region" description="Helical" evidence="6">
    <location>
        <begin position="372"/>
        <end position="391"/>
    </location>
</feature>
<proteinExistence type="predicted"/>
<dbReference type="Proteomes" id="UP000294650">
    <property type="component" value="Unassembled WGS sequence"/>
</dbReference>
<reference evidence="8 9" key="1">
    <citation type="submission" date="2019-03" db="EMBL/GenBank/DDBJ databases">
        <title>Genomic Encyclopedia of Type Strains, Phase IV (KMG-IV): sequencing the most valuable type-strain genomes for metagenomic binning, comparative biology and taxonomic classification.</title>
        <authorList>
            <person name="Goeker M."/>
        </authorList>
    </citation>
    <scope>NUCLEOTIDE SEQUENCE [LARGE SCALE GENOMIC DNA]</scope>
    <source>
        <strain evidence="8 9">DSM 25894</strain>
    </source>
</reference>
<feature type="transmembrane region" description="Helical" evidence="6">
    <location>
        <begin position="187"/>
        <end position="212"/>
    </location>
</feature>
<keyword evidence="5 6" id="KW-0472">Membrane</keyword>
<evidence type="ECO:0000256" key="6">
    <source>
        <dbReference type="SAM" id="Phobius"/>
    </source>
</evidence>
<dbReference type="InterPro" id="IPR013525">
    <property type="entry name" value="ABC2_TM"/>
</dbReference>
<sequence>MHPMNKFFIILKHTYFSQLKSKSFIIMTVISLIFIVGLANIQNIVELFTGDDRTEQLAVIDETGEIAAPLINTMESLDEDLELKLFEGSLDEGKELVQSGDYLALITIETDEEMLPKASYYALDLSNNRITNQLEQALSQIKTGIITEQEGLDQEVINKMFTPVPIERIALKENAKTEEELNQARGLVYFMIFLIYFAVIMYGSMIANQVAIEKSSRVMEIIVSSVSPITQMFAKITGVALLGLTQFGLIIITGYLSLKMNQSEMVGGFFEYFGFGDIPVATIIYGVVFFILGYLLYAMLAAMLGSLVTRIEDAQQVITPMIMLIVAAFMIAVFGLNEPDSSFVVATSFIPFFTPIIMFVRVGMLDIPLWEVALSIGLLMATIFFFAWIGARVYKGGVLMYGRSTSLKDLKKALQMSKKDV</sequence>
<evidence type="ECO:0000313" key="9">
    <source>
        <dbReference type="Proteomes" id="UP000294650"/>
    </source>
</evidence>
<dbReference type="GO" id="GO:0140359">
    <property type="term" value="F:ABC-type transporter activity"/>
    <property type="evidence" value="ECO:0007669"/>
    <property type="project" value="InterPro"/>
</dbReference>
<dbReference type="EMBL" id="SMAN01000006">
    <property type="protein sequence ID" value="TCT23651.1"/>
    <property type="molecule type" value="Genomic_DNA"/>
</dbReference>
<keyword evidence="2" id="KW-1003">Cell membrane</keyword>
<dbReference type="AlphaFoldDB" id="A0A4R3N5Q7"/>
<feature type="transmembrane region" description="Helical" evidence="6">
    <location>
        <begin position="317"/>
        <end position="336"/>
    </location>
</feature>
<dbReference type="Pfam" id="PF12698">
    <property type="entry name" value="ABC2_membrane_3"/>
    <property type="match status" value="1"/>
</dbReference>
<keyword evidence="9" id="KW-1185">Reference proteome</keyword>
<feature type="domain" description="ABC-2 type transporter transmembrane" evidence="7">
    <location>
        <begin position="22"/>
        <end position="391"/>
    </location>
</feature>
<organism evidence="8 9">
    <name type="scientific">Melghiribacillus thermohalophilus</name>
    <dbReference type="NCBI Taxonomy" id="1324956"/>
    <lineage>
        <taxon>Bacteria</taxon>
        <taxon>Bacillati</taxon>
        <taxon>Bacillota</taxon>
        <taxon>Bacilli</taxon>
        <taxon>Bacillales</taxon>
        <taxon>Bacillaceae</taxon>
        <taxon>Melghiribacillus</taxon>
    </lineage>
</organism>
<evidence type="ECO:0000256" key="2">
    <source>
        <dbReference type="ARBA" id="ARBA00022475"/>
    </source>
</evidence>
<protein>
    <submittedName>
        <fullName evidence="8">ABC-2 type transport system permease protein</fullName>
    </submittedName>
</protein>
<evidence type="ECO:0000256" key="3">
    <source>
        <dbReference type="ARBA" id="ARBA00022692"/>
    </source>
</evidence>
<evidence type="ECO:0000256" key="1">
    <source>
        <dbReference type="ARBA" id="ARBA00004651"/>
    </source>
</evidence>
<name>A0A4R3N5Q7_9BACI</name>
<dbReference type="PANTHER" id="PTHR30294">
    <property type="entry name" value="MEMBRANE COMPONENT OF ABC TRANSPORTER YHHJ-RELATED"/>
    <property type="match status" value="1"/>
</dbReference>
<feature type="transmembrane region" description="Helical" evidence="6">
    <location>
        <begin position="342"/>
        <end position="360"/>
    </location>
</feature>
<evidence type="ECO:0000313" key="8">
    <source>
        <dbReference type="EMBL" id="TCT23651.1"/>
    </source>
</evidence>
<feature type="transmembrane region" description="Helical" evidence="6">
    <location>
        <begin position="278"/>
        <end position="305"/>
    </location>
</feature>
<feature type="transmembrane region" description="Helical" evidence="6">
    <location>
        <begin position="233"/>
        <end position="258"/>
    </location>
</feature>
<evidence type="ECO:0000256" key="4">
    <source>
        <dbReference type="ARBA" id="ARBA00022989"/>
    </source>
</evidence>
<evidence type="ECO:0000256" key="5">
    <source>
        <dbReference type="ARBA" id="ARBA00023136"/>
    </source>
</evidence>
<gene>
    <name evidence="8" type="ORF">EDD68_10661</name>
</gene>
<evidence type="ECO:0000259" key="7">
    <source>
        <dbReference type="Pfam" id="PF12698"/>
    </source>
</evidence>
<accession>A0A4R3N5Q7</accession>
<keyword evidence="4 6" id="KW-1133">Transmembrane helix</keyword>
<comment type="subcellular location">
    <subcellularLocation>
        <location evidence="1">Cell membrane</location>
        <topology evidence="1">Multi-pass membrane protein</topology>
    </subcellularLocation>
</comment>
<feature type="transmembrane region" description="Helical" evidence="6">
    <location>
        <begin position="21"/>
        <end position="41"/>
    </location>
</feature>
<keyword evidence="3 6" id="KW-0812">Transmembrane</keyword>